<feature type="compositionally biased region" description="Low complexity" evidence="1">
    <location>
        <begin position="435"/>
        <end position="454"/>
    </location>
</feature>
<feature type="compositionally biased region" description="Acidic residues" evidence="1">
    <location>
        <begin position="284"/>
        <end position="306"/>
    </location>
</feature>
<feature type="compositionally biased region" description="Acidic residues" evidence="1">
    <location>
        <begin position="104"/>
        <end position="114"/>
    </location>
</feature>
<dbReference type="OMA" id="FPLENFF"/>
<dbReference type="EnsemblMetazoa" id="XM_030973932">
    <property type="protein sequence ID" value="XP_030829792"/>
    <property type="gene ID" value="LOC105440166"/>
</dbReference>
<feature type="compositionally biased region" description="Acidic residues" evidence="1">
    <location>
        <begin position="38"/>
        <end position="50"/>
    </location>
</feature>
<feature type="compositionally biased region" description="Acidic residues" evidence="1">
    <location>
        <begin position="711"/>
        <end position="721"/>
    </location>
</feature>
<evidence type="ECO:0000313" key="4">
    <source>
        <dbReference type="Proteomes" id="UP000007110"/>
    </source>
</evidence>
<feature type="compositionally biased region" description="Basic and acidic residues" evidence="1">
    <location>
        <begin position="27"/>
        <end position="37"/>
    </location>
</feature>
<dbReference type="InterPro" id="IPR022041">
    <property type="entry name" value="Methyltransf_FA"/>
</dbReference>
<feature type="compositionally biased region" description="Acidic residues" evidence="1">
    <location>
        <begin position="424"/>
        <end position="434"/>
    </location>
</feature>
<feature type="compositionally biased region" description="Acidic residues" evidence="1">
    <location>
        <begin position="584"/>
        <end position="594"/>
    </location>
</feature>
<reference evidence="3" key="2">
    <citation type="submission" date="2021-01" db="UniProtKB">
        <authorList>
            <consortium name="EnsemblMetazoa"/>
        </authorList>
    </citation>
    <scope>IDENTIFICATION</scope>
</reference>
<evidence type="ECO:0000259" key="2">
    <source>
        <dbReference type="Pfam" id="PF12248"/>
    </source>
</evidence>
<keyword evidence="4" id="KW-1185">Reference proteome</keyword>
<feature type="domain" description="Farnesoic acid O-methyl transferase" evidence="2">
    <location>
        <begin position="915"/>
        <end position="1049"/>
    </location>
</feature>
<feature type="compositionally biased region" description="Basic and acidic residues" evidence="1">
    <location>
        <begin position="1958"/>
        <end position="1969"/>
    </location>
</feature>
<accession>A0A7M7N1N4</accession>
<dbReference type="InParanoid" id="A0A7M7N1N4"/>
<dbReference type="Pfam" id="PF12248">
    <property type="entry name" value="Methyltransf_FA"/>
    <property type="match status" value="1"/>
</dbReference>
<feature type="compositionally biased region" description="Acidic residues" evidence="1">
    <location>
        <begin position="360"/>
        <end position="370"/>
    </location>
</feature>
<feature type="compositionally biased region" description="Polar residues" evidence="1">
    <location>
        <begin position="595"/>
        <end position="605"/>
    </location>
</feature>
<dbReference type="KEGG" id="spu:105440166"/>
<feature type="compositionally biased region" description="Acidic residues" evidence="1">
    <location>
        <begin position="540"/>
        <end position="562"/>
    </location>
</feature>
<protein>
    <recommendedName>
        <fullName evidence="2">Farnesoic acid O-methyl transferase domain-containing protein</fullName>
    </recommendedName>
</protein>
<feature type="compositionally biased region" description="Acidic residues" evidence="1">
    <location>
        <begin position="328"/>
        <end position="338"/>
    </location>
</feature>
<organism evidence="3 4">
    <name type="scientific">Strongylocentrotus purpuratus</name>
    <name type="common">Purple sea urchin</name>
    <dbReference type="NCBI Taxonomy" id="7668"/>
    <lineage>
        <taxon>Eukaryota</taxon>
        <taxon>Metazoa</taxon>
        <taxon>Echinodermata</taxon>
        <taxon>Eleutherozoa</taxon>
        <taxon>Echinozoa</taxon>
        <taxon>Echinoidea</taxon>
        <taxon>Euechinoidea</taxon>
        <taxon>Echinacea</taxon>
        <taxon>Camarodonta</taxon>
        <taxon>Echinidea</taxon>
        <taxon>Strongylocentrotidae</taxon>
        <taxon>Strongylocentrotus</taxon>
    </lineage>
</organism>
<feature type="compositionally biased region" description="Acidic residues" evidence="1">
    <location>
        <begin position="232"/>
        <end position="242"/>
    </location>
</feature>
<feature type="region of interest" description="Disordered" evidence="1">
    <location>
        <begin position="1"/>
        <end position="734"/>
    </location>
</feature>
<feature type="compositionally biased region" description="Acidic residues" evidence="1">
    <location>
        <begin position="72"/>
        <end position="82"/>
    </location>
</feature>
<feature type="compositionally biased region" description="Acidic residues" evidence="1">
    <location>
        <begin position="679"/>
        <end position="689"/>
    </location>
</feature>
<feature type="compositionally biased region" description="Acidic residues" evidence="1">
    <location>
        <begin position="136"/>
        <end position="146"/>
    </location>
</feature>
<dbReference type="OrthoDB" id="10622496at2759"/>
<evidence type="ECO:0000256" key="1">
    <source>
        <dbReference type="SAM" id="MobiDB-lite"/>
    </source>
</evidence>
<sequence length="1969" mass="208124">MFTFIEERTELTDDESANGDNVQSDTELEKEPTKDPENVENDESSPEDQADGSNVNPSNNDDDQAGNPGSVDDGESSPEDQADGSNVNPSTNDDDPAGNPGSVDDGESSPEDQADGSNVNPSNNDDDPAGNPGSVDDGESSPEDYADGSNANPSNNDDDPAGNPGSVDDGESSPEDQADGSNVNPSNNDDDPAGNPGSVDDGESSPEDQADGSNVNPSNNDDDQAGNPGSVDDGESSPEDQADGSNVNPSNNDDDQAGNPGSVDDGESSPEDQADGSNVNPSNNDDDPAGNPENVDDGESSPEDQADGSNVNPSNNDDDPAGNPGSVDDGESSPEDQADGSNVNPSNNDDDPAGNPGSVDDGESSPEDQADGSNVNPSNNDDDPAGNPGSVDDGESSPEDQADGSNVNPSNNDDDPAENPGSVDDGESSPEDQADGSNVNPSNNDDDPVGNPGSVVDGESSPEDHADGSNVNPSNNDDDPAGNPGSVDDGESSPEDQADGSNVNPSNNDDDQAGNPGSVDDGESSPEDQADGSNVNPSNNDDDPAGNPESVDDGESSPEDQADGSNVNPSNNDDDPAGNPGSVDDGESSPEDQADGSNVNPSNNDDPAGNPGSVDDGESSPEDQADGSNVNPSNNDDDPAGNPGSVDDGESSPEDQADGSNVNPSNNDDDQAGNPGSVDDGESSPEDQADGSNVNPSNNDDDPAGNPGSVDDGESSPEDQADGSNANPSNNDLAVEDYPSVELQATGPKIPIYQADDSSDFSLNFIVPHESQSIQGLAFFLLPSTSSSEGEGYVIRFAAGSLYFNSPGDNTEIEYTYNIGNVPAGASLRLVVEGNNLYIRILQGETYINLVTALTIQRASIQAICVGATRVFYLRYYCGLLQWISQPSAPQLDDDTPKDYTRLAFVTDGSGDGVFNDNLKFNVLQTSRYDFLVQAQRGAVLYLSSSQDASSAVYSLVIGDGNDGNTISLYRASDATTPIAQADSPDVLNEFKYVRFSLTISRNPDTKVLTFLLDLRNFHSSSARRLLTFTDSVSYEQSSLYLGFNSVGEYRIYWICYLYFIRSGSSLAQGYTQTTGQGDRSIQVGPFPAGDRKLLMATNLQSDLVVEFLDSDEAVVVTISFGIDSNTKSVIIQNDVELASDPRGLELTTDNEEYAFAYIWISFSNGLFQAGYQFESSFISSDSCTGLSDIRFAKFRAGDGAPANVKYTNYYWRYFVETADGELVGRFNDISYTCHDMEEDAWGFSATLRVELPECWGGYVLFGSSSNPIGEMELRPTTITVRDGPNGNELEKIGSPAGFTPGARTSFAIVSRGDTSSLFSSDGSPLHTFEGNTQSYCLAVSPCRDLSVSGTTRTYSFRPEYVFQLSHFTDTPASPQGDIKVTLTQLATPVVLQFATAEKKTYSISLDVETGSESSTISLSRFNILVKSQNVNGLHLDGQLVDIRIVDQKVQIILEGSAVFEYEDTAQPPNAGAKCLIQNAQVQYSFTSTGSGSSGISDTSSHPEGSGSSAGFDPSKFPLENFFNVPEHLKGKYIGLTLSGATFPAYIEFANDNGVRRYLFTFLEGGIITLQVSYEEVQKSTVPDLTLNNQNIFFKIADGQVKVAFLQTSNDVLTYQDDNQPANSDTQMLVVNFGNIAFVSSTGSGSSGISDTSSHPEGSGSSAGFDPSKFPLENFFNVPEHLKGKYIGLTLSGATFPAYIEFANDNGVRRYLFTFLEGGIITLQVSYEEVQKSTVPDLTLNNQNIFFKIADGQVKVAFLQTSNDVLTYQDDNQPANSDTQMLVVNFGNIAFVSSTGSGSSGISDTSSHPEGSGSSAGFDPSKFPLENFFNVPEHLKGKYIGLTLSGATFPAYIEFANDNGVRRYLFTFLEGGIISLQVSYEEVQKSTVPDLTLNNQNIFFKIADGQVKVAFLQTSNDVLTYQDDNQPANSDTQMLVVNFGNIAFVSSTDPGGVGSTGGDDHEGESSNLF</sequence>
<dbReference type="RefSeq" id="XP_030829792.1">
    <property type="nucleotide sequence ID" value="XM_030973932.1"/>
</dbReference>
<feature type="compositionally biased region" description="Low complexity" evidence="1">
    <location>
        <begin position="147"/>
        <end position="166"/>
    </location>
</feature>
<feature type="compositionally biased region" description="Basic and acidic residues" evidence="1">
    <location>
        <begin position="1"/>
        <end position="11"/>
    </location>
</feature>
<feature type="compositionally biased region" description="Acidic residues" evidence="1">
    <location>
        <begin position="200"/>
        <end position="210"/>
    </location>
</feature>
<feature type="region of interest" description="Disordered" evidence="1">
    <location>
        <begin position="1950"/>
        <end position="1969"/>
    </location>
</feature>
<dbReference type="GeneID" id="105440166"/>
<name>A0A7M7N1N4_STRPU</name>
<feature type="compositionally biased region" description="Acidic residues" evidence="1">
    <location>
        <begin position="615"/>
        <end position="625"/>
    </location>
</feature>
<dbReference type="Proteomes" id="UP000007110">
    <property type="component" value="Unassembled WGS sequence"/>
</dbReference>
<proteinExistence type="predicted"/>
<feature type="compositionally biased region" description="Acidic residues" evidence="1">
    <location>
        <begin position="264"/>
        <end position="274"/>
    </location>
</feature>
<feature type="compositionally biased region" description="Polar residues" evidence="1">
    <location>
        <begin position="722"/>
        <end position="732"/>
    </location>
</feature>
<feature type="compositionally biased region" description="Acidic residues" evidence="1">
    <location>
        <begin position="647"/>
        <end position="657"/>
    </location>
</feature>
<feature type="compositionally biased region" description="Acidic residues" evidence="1">
    <location>
        <begin position="520"/>
        <end position="530"/>
    </location>
</feature>
<feature type="compositionally biased region" description="Acidic residues" evidence="1">
    <location>
        <begin position="488"/>
        <end position="498"/>
    </location>
</feature>
<evidence type="ECO:0000313" key="3">
    <source>
        <dbReference type="EnsemblMetazoa" id="XP_030829792"/>
    </source>
</evidence>
<reference evidence="4" key="1">
    <citation type="submission" date="2015-02" db="EMBL/GenBank/DDBJ databases">
        <title>Genome sequencing for Strongylocentrotus purpuratus.</title>
        <authorList>
            <person name="Murali S."/>
            <person name="Liu Y."/>
            <person name="Vee V."/>
            <person name="English A."/>
            <person name="Wang M."/>
            <person name="Skinner E."/>
            <person name="Han Y."/>
            <person name="Muzny D.M."/>
            <person name="Worley K.C."/>
            <person name="Gibbs R.A."/>
        </authorList>
    </citation>
    <scope>NUCLEOTIDE SEQUENCE</scope>
</reference>
<feature type="compositionally biased region" description="Acidic residues" evidence="1">
    <location>
        <begin position="392"/>
        <end position="402"/>
    </location>
</feature>
<feature type="compositionally biased region" description="Acidic residues" evidence="1">
    <location>
        <begin position="168"/>
        <end position="178"/>
    </location>
</feature>